<evidence type="ECO:0000313" key="2">
    <source>
        <dbReference type="Proteomes" id="UP000737018"/>
    </source>
</evidence>
<dbReference type="EMBL" id="JRKL02007077">
    <property type="protein sequence ID" value="KAF3948130.1"/>
    <property type="molecule type" value="Genomic_DNA"/>
</dbReference>
<dbReference type="Proteomes" id="UP000737018">
    <property type="component" value="Unassembled WGS sequence"/>
</dbReference>
<evidence type="ECO:0000313" key="1">
    <source>
        <dbReference type="EMBL" id="KAF3948130.1"/>
    </source>
</evidence>
<feature type="non-terminal residue" evidence="1">
    <location>
        <position position="1"/>
    </location>
</feature>
<organism evidence="1 2">
    <name type="scientific">Castanea mollissima</name>
    <name type="common">Chinese chestnut</name>
    <dbReference type="NCBI Taxonomy" id="60419"/>
    <lineage>
        <taxon>Eukaryota</taxon>
        <taxon>Viridiplantae</taxon>
        <taxon>Streptophyta</taxon>
        <taxon>Embryophyta</taxon>
        <taxon>Tracheophyta</taxon>
        <taxon>Spermatophyta</taxon>
        <taxon>Magnoliopsida</taxon>
        <taxon>eudicotyledons</taxon>
        <taxon>Gunneridae</taxon>
        <taxon>Pentapetalae</taxon>
        <taxon>rosids</taxon>
        <taxon>fabids</taxon>
        <taxon>Fagales</taxon>
        <taxon>Fagaceae</taxon>
        <taxon>Castanea</taxon>
    </lineage>
</organism>
<keyword evidence="2" id="KW-1185">Reference proteome</keyword>
<dbReference type="AlphaFoldDB" id="A0A8J4VB13"/>
<comment type="caution">
    <text evidence="1">The sequence shown here is derived from an EMBL/GenBank/DDBJ whole genome shotgun (WGS) entry which is preliminary data.</text>
</comment>
<protein>
    <submittedName>
        <fullName evidence="1">Uncharacterized protein</fullName>
    </submittedName>
</protein>
<reference evidence="1" key="1">
    <citation type="submission" date="2020-03" db="EMBL/GenBank/DDBJ databases">
        <title>Castanea mollissima Vanexum genome sequencing.</title>
        <authorList>
            <person name="Staton M."/>
        </authorList>
    </citation>
    <scope>NUCLEOTIDE SEQUENCE</scope>
    <source>
        <tissue evidence="1">Leaf</tissue>
    </source>
</reference>
<accession>A0A8J4VB13</accession>
<proteinExistence type="predicted"/>
<sequence length="39" mass="4440">VDHNGNHYTVMQKQYAQNLSTSAAEPTGLLHVYEYMKPC</sequence>
<gene>
    <name evidence="1" type="ORF">CMV_025829</name>
</gene>
<name>A0A8J4VB13_9ROSI</name>